<dbReference type="GeneID" id="5039572"/>
<dbReference type="HOGENOM" id="CLU_1226863_0_0_1"/>
<dbReference type="AlphaFoldDB" id="A0DTM3"/>
<evidence type="ECO:0000256" key="2">
    <source>
        <dbReference type="SAM" id="Phobius"/>
    </source>
</evidence>
<keyword evidence="2" id="KW-0812">Transmembrane</keyword>
<feature type="compositionally biased region" description="Low complexity" evidence="1">
    <location>
        <begin position="7"/>
        <end position="21"/>
    </location>
</feature>
<dbReference type="OMA" id="CYDANQI"/>
<keyword evidence="4" id="KW-1185">Reference proteome</keyword>
<dbReference type="InParanoid" id="A0DTM3"/>
<feature type="transmembrane region" description="Helical" evidence="2">
    <location>
        <begin position="104"/>
        <end position="124"/>
    </location>
</feature>
<dbReference type="RefSeq" id="XP_001453787.1">
    <property type="nucleotide sequence ID" value="XM_001453750.1"/>
</dbReference>
<evidence type="ECO:0000256" key="1">
    <source>
        <dbReference type="SAM" id="MobiDB-lite"/>
    </source>
</evidence>
<name>A0DTM3_PARTE</name>
<proteinExistence type="predicted"/>
<sequence>MNDLTRIQSEINQNSNESQNNDDNRLGVRKNNTFPYEQKIGIGQPQSCYDANQISNLPNQVNQTDQWTLLSQDENLTMIFKSINQQSIVLIYKQLQVQDLDTQIFFMNLAMSIIDSFSFFLFLGDTNQSLRMNKLVRNGTQLIELHKLFKKSDKDDQKNIILEYQINYFSSEIQLRHYIEKALQEIKLIVNLLQKQYNLIKKIEYDKNNDEFDKIISDFIQEMKKI</sequence>
<reference evidence="3 4" key="1">
    <citation type="journal article" date="2006" name="Nature">
        <title>Global trends of whole-genome duplications revealed by the ciliate Paramecium tetraurelia.</title>
        <authorList>
            <consortium name="Genoscope"/>
            <person name="Aury J.-M."/>
            <person name="Jaillon O."/>
            <person name="Duret L."/>
            <person name="Noel B."/>
            <person name="Jubin C."/>
            <person name="Porcel B.M."/>
            <person name="Segurens B."/>
            <person name="Daubin V."/>
            <person name="Anthouard V."/>
            <person name="Aiach N."/>
            <person name="Arnaiz O."/>
            <person name="Billaut A."/>
            <person name="Beisson J."/>
            <person name="Blanc I."/>
            <person name="Bouhouche K."/>
            <person name="Camara F."/>
            <person name="Duharcourt S."/>
            <person name="Guigo R."/>
            <person name="Gogendeau D."/>
            <person name="Katinka M."/>
            <person name="Keller A.-M."/>
            <person name="Kissmehl R."/>
            <person name="Klotz C."/>
            <person name="Koll F."/>
            <person name="Le Moue A."/>
            <person name="Lepere C."/>
            <person name="Malinsky S."/>
            <person name="Nowacki M."/>
            <person name="Nowak J.K."/>
            <person name="Plattner H."/>
            <person name="Poulain J."/>
            <person name="Ruiz F."/>
            <person name="Serrano V."/>
            <person name="Zagulski M."/>
            <person name="Dessen P."/>
            <person name="Betermier M."/>
            <person name="Weissenbach J."/>
            <person name="Scarpelli C."/>
            <person name="Schachter V."/>
            <person name="Sperling L."/>
            <person name="Meyer E."/>
            <person name="Cohen J."/>
            <person name="Wincker P."/>
        </authorList>
    </citation>
    <scope>NUCLEOTIDE SEQUENCE [LARGE SCALE GENOMIC DNA]</scope>
    <source>
        <strain evidence="3 4">Stock d4-2</strain>
    </source>
</reference>
<feature type="region of interest" description="Disordered" evidence="1">
    <location>
        <begin position="1"/>
        <end position="29"/>
    </location>
</feature>
<gene>
    <name evidence="3" type="ORF">GSPATT00020071001</name>
</gene>
<dbReference type="OrthoDB" id="10489871at2759"/>
<evidence type="ECO:0000313" key="4">
    <source>
        <dbReference type="Proteomes" id="UP000000600"/>
    </source>
</evidence>
<accession>A0DTM3</accession>
<organism evidence="3 4">
    <name type="scientific">Paramecium tetraurelia</name>
    <dbReference type="NCBI Taxonomy" id="5888"/>
    <lineage>
        <taxon>Eukaryota</taxon>
        <taxon>Sar</taxon>
        <taxon>Alveolata</taxon>
        <taxon>Ciliophora</taxon>
        <taxon>Intramacronucleata</taxon>
        <taxon>Oligohymenophorea</taxon>
        <taxon>Peniculida</taxon>
        <taxon>Parameciidae</taxon>
        <taxon>Paramecium</taxon>
    </lineage>
</organism>
<protein>
    <submittedName>
        <fullName evidence="3">Uncharacterized protein</fullName>
    </submittedName>
</protein>
<evidence type="ECO:0000313" key="3">
    <source>
        <dbReference type="EMBL" id="CAK86390.1"/>
    </source>
</evidence>
<dbReference type="Proteomes" id="UP000000600">
    <property type="component" value="Unassembled WGS sequence"/>
</dbReference>
<dbReference type="KEGG" id="ptm:GSPATT00020071001"/>
<keyword evidence="2" id="KW-0472">Membrane</keyword>
<dbReference type="EMBL" id="CT868574">
    <property type="protein sequence ID" value="CAK86390.1"/>
    <property type="molecule type" value="Genomic_DNA"/>
</dbReference>
<keyword evidence="2" id="KW-1133">Transmembrane helix</keyword>